<organism evidence="4 5">
    <name type="scientific">Salipaludibacillus neizhouensis</name>
    <dbReference type="NCBI Taxonomy" id="885475"/>
    <lineage>
        <taxon>Bacteria</taxon>
        <taxon>Bacillati</taxon>
        <taxon>Bacillota</taxon>
        <taxon>Bacilli</taxon>
        <taxon>Bacillales</taxon>
        <taxon>Bacillaceae</taxon>
    </lineage>
</organism>
<dbReference type="GO" id="GO:0032259">
    <property type="term" value="P:methylation"/>
    <property type="evidence" value="ECO:0007669"/>
    <property type="project" value="UniProtKB-KW"/>
</dbReference>
<evidence type="ECO:0000313" key="4">
    <source>
        <dbReference type="EMBL" id="RKL65316.1"/>
    </source>
</evidence>
<protein>
    <submittedName>
        <fullName evidence="4">16S rRNA methyltransferase</fullName>
    </submittedName>
</protein>
<evidence type="ECO:0000259" key="3">
    <source>
        <dbReference type="Pfam" id="PF05175"/>
    </source>
</evidence>
<dbReference type="OrthoDB" id="9764961at2"/>
<keyword evidence="2 4" id="KW-0808">Transferase</keyword>
<dbReference type="GO" id="GO:0008757">
    <property type="term" value="F:S-adenosylmethionine-dependent methyltransferase activity"/>
    <property type="evidence" value="ECO:0007669"/>
    <property type="project" value="InterPro"/>
</dbReference>
<evidence type="ECO:0000313" key="5">
    <source>
        <dbReference type="Proteomes" id="UP000281498"/>
    </source>
</evidence>
<dbReference type="InterPro" id="IPR029063">
    <property type="entry name" value="SAM-dependent_MTases_sf"/>
</dbReference>
<dbReference type="Pfam" id="PF05175">
    <property type="entry name" value="MTS"/>
    <property type="match status" value="1"/>
</dbReference>
<name>A0A3A9KKA5_9BACI</name>
<accession>A0A3A9KKA5</accession>
<dbReference type="PANTHER" id="PTHR47816:SF4">
    <property type="entry name" value="RIBOSOMAL RNA SMALL SUBUNIT METHYLTRANSFERASE C"/>
    <property type="match status" value="1"/>
</dbReference>
<evidence type="ECO:0000256" key="1">
    <source>
        <dbReference type="ARBA" id="ARBA00022603"/>
    </source>
</evidence>
<dbReference type="EMBL" id="PDOE01000018">
    <property type="protein sequence ID" value="RKL65316.1"/>
    <property type="molecule type" value="Genomic_DNA"/>
</dbReference>
<gene>
    <name evidence="4" type="ORF">CR203_21170</name>
</gene>
<evidence type="ECO:0000256" key="2">
    <source>
        <dbReference type="ARBA" id="ARBA00022679"/>
    </source>
</evidence>
<dbReference type="InterPro" id="IPR007848">
    <property type="entry name" value="Small_mtfrase_dom"/>
</dbReference>
<dbReference type="SUPFAM" id="SSF53335">
    <property type="entry name" value="S-adenosyl-L-methionine-dependent methyltransferases"/>
    <property type="match status" value="1"/>
</dbReference>
<reference evidence="4 5" key="1">
    <citation type="submission" date="2017-10" db="EMBL/GenBank/DDBJ databases">
        <title>Bacillus sp. nov., a halophilic bacterium isolated from a Keqin Lake.</title>
        <authorList>
            <person name="Wang H."/>
        </authorList>
    </citation>
    <scope>NUCLEOTIDE SEQUENCE [LARGE SCALE GENOMIC DNA]</scope>
    <source>
        <strain evidence="4 5">KCTC 13187</strain>
    </source>
</reference>
<proteinExistence type="predicted"/>
<sequence length="200" mass="22226">MSDHYYSKKPAVKSNIKHIQVNVKDETFKFSVDSGVFSKGGLDFGSRLLIEAFREPDIKGPILDIGCGWGPIGITVAKLIPDRTVHMVDINERSVSLSEENAKLNGAKNVSIYQSDLLENVKEDSFAVAITNPPIRAGKAVVFQLYEQTALALHEKGEIWVVIQKKQGAASTKKKLEQLNFEVTTEVKEKGYFVFHGKKC</sequence>
<dbReference type="CDD" id="cd02440">
    <property type="entry name" value="AdoMet_MTases"/>
    <property type="match status" value="1"/>
</dbReference>
<dbReference type="Gene3D" id="3.40.50.150">
    <property type="entry name" value="Vaccinia Virus protein VP39"/>
    <property type="match status" value="1"/>
</dbReference>
<dbReference type="PANTHER" id="PTHR47816">
    <property type="entry name" value="RIBOSOMAL RNA SMALL SUBUNIT METHYLTRANSFERASE C"/>
    <property type="match status" value="1"/>
</dbReference>
<dbReference type="RefSeq" id="WP_110937996.1">
    <property type="nucleotide sequence ID" value="NZ_KZ614147.1"/>
</dbReference>
<keyword evidence="5" id="KW-1185">Reference proteome</keyword>
<keyword evidence="1 4" id="KW-0489">Methyltransferase</keyword>
<dbReference type="Proteomes" id="UP000281498">
    <property type="component" value="Unassembled WGS sequence"/>
</dbReference>
<comment type="caution">
    <text evidence="4">The sequence shown here is derived from an EMBL/GenBank/DDBJ whole genome shotgun (WGS) entry which is preliminary data.</text>
</comment>
<dbReference type="InterPro" id="IPR046977">
    <property type="entry name" value="RsmC/RlmG"/>
</dbReference>
<dbReference type="AlphaFoldDB" id="A0A3A9KKA5"/>
<feature type="domain" description="Methyltransferase small" evidence="3">
    <location>
        <begin position="29"/>
        <end position="195"/>
    </location>
</feature>